<evidence type="ECO:0000313" key="7">
    <source>
        <dbReference type="Proteomes" id="UP001141327"/>
    </source>
</evidence>
<comment type="caution">
    <text evidence="6">The sequence shown here is derived from an EMBL/GenBank/DDBJ whole genome shotgun (WGS) entry which is preliminary data.</text>
</comment>
<name>A0ABQ8U1R6_9EUKA</name>
<evidence type="ECO:0000313" key="6">
    <source>
        <dbReference type="EMBL" id="KAJ4453103.1"/>
    </source>
</evidence>
<dbReference type="Pfam" id="PF02847">
    <property type="entry name" value="MA3"/>
    <property type="match status" value="1"/>
</dbReference>
<feature type="region of interest" description="Disordered" evidence="3">
    <location>
        <begin position="820"/>
        <end position="853"/>
    </location>
</feature>
<dbReference type="PANTHER" id="PTHR18034:SF4">
    <property type="entry name" value="NUCLEOLAR MIF4G DOMAIN-CONTAINING PROTEIN 1"/>
    <property type="match status" value="1"/>
</dbReference>
<dbReference type="Proteomes" id="UP001141327">
    <property type="component" value="Unassembled WGS sequence"/>
</dbReference>
<feature type="compositionally biased region" description="Basic and acidic residues" evidence="3">
    <location>
        <begin position="36"/>
        <end position="49"/>
    </location>
</feature>
<keyword evidence="2" id="KW-0539">Nucleus</keyword>
<dbReference type="PROSITE" id="PS51366">
    <property type="entry name" value="MI"/>
    <property type="match status" value="1"/>
</dbReference>
<feature type="region of interest" description="Disordered" evidence="3">
    <location>
        <begin position="1"/>
        <end position="71"/>
    </location>
</feature>
<evidence type="ECO:0000256" key="1">
    <source>
        <dbReference type="ARBA" id="ARBA00004123"/>
    </source>
</evidence>
<evidence type="ECO:0000256" key="3">
    <source>
        <dbReference type="SAM" id="MobiDB-lite"/>
    </source>
</evidence>
<feature type="region of interest" description="Disordered" evidence="3">
    <location>
        <begin position="637"/>
        <end position="701"/>
    </location>
</feature>
<proteinExistence type="predicted"/>
<reference evidence="6" key="1">
    <citation type="journal article" date="2022" name="bioRxiv">
        <title>Genomics of Preaxostyla Flagellates Illuminates Evolutionary Transitions and the Path Towards Mitochondrial Loss.</title>
        <authorList>
            <person name="Novak L.V.F."/>
            <person name="Treitli S.C."/>
            <person name="Pyrih J."/>
            <person name="Halakuc P."/>
            <person name="Pipaliya S.V."/>
            <person name="Vacek V."/>
            <person name="Brzon O."/>
            <person name="Soukal P."/>
            <person name="Eme L."/>
            <person name="Dacks J.B."/>
            <person name="Karnkowska A."/>
            <person name="Elias M."/>
            <person name="Hampl V."/>
        </authorList>
    </citation>
    <scope>NUCLEOTIDE SEQUENCE</scope>
    <source>
        <strain evidence="6">RCP-MX</strain>
    </source>
</reference>
<keyword evidence="7" id="KW-1185">Reference proteome</keyword>
<accession>A0ABQ8U1R6</accession>
<feature type="compositionally biased region" description="Basic residues" evidence="3">
    <location>
        <begin position="680"/>
        <end position="693"/>
    </location>
</feature>
<gene>
    <name evidence="6" type="ORF">PAPYR_12533</name>
</gene>
<sequence length="853" mass="90746">MQKEKKGKAKKAQGSEENLPTRKHPKGSGDTPVPENTKRARQENLEKSKANSPAPAPSAPETPSSGPARPSREMMEALRPFTRVLNTCTVSDFAAHIPMVKELLMLPIAELSPALNNVILKAATLGQTPLPLVASMSGYIVALHCAHGSSSIGINFIETVCTRIQTRFLVSGGGQAAPAPVNENPLAALLSAGAEAGTSRHNEEGRRLAVVLGSLYVYGLIGSRLVTGLLERLMKGTQEGTSTPGASSPLAERPAHVLMALALLSSCLHRLRKDDRAGLGQVAILAFAPEAAEDQKKSAAASDDVLRSQFFYETLQQVLLPDVPASASGMTRRAARAASKGPKSLPIRVVSSSSFLTLGPKNNMPNRAASSSSFLTLAESEDIRRAQDIVVHTPGCSDPEMLDVTWEQITSHDKKGTLLNCFVLLNDMALPTHTQPGRWWLVGMTYETQAPTLSPVLMSGRDATANPEATATTATAAGGTADTQQAIAASPAKVAALARELRMSTAARRAILTALVTAVDCDDAADKIQRMGLKGGDARDVAAVVVACAGQEKFYNPYYAHVASLLCRANRGHMRSFTNTLRDALRDLSKAKPPARRVVHTARLAATLIATDAAPLNIATAFTELGVDPELAAMAAGAGAGGEDDGPNNADPEESDPDEDDFYGAEDADVQRNQRERDRRRQKKRERQAKRPARPPPSAPLQALVNQSAEGAAANLSKHAFLYVQVLLAACCMARPLDGVLRAVARLQPAQRVFLGYFFGRAVVPEVEKLRGLMSGQDREYGHLSADEVAKRLEQGMARVGTALGAEESVAELQEVALGDADDDEVKSTPQQRRVGGGKRKTAAAAKKDEDDD</sequence>
<dbReference type="SMART" id="SM00544">
    <property type="entry name" value="MA3"/>
    <property type="match status" value="1"/>
</dbReference>
<evidence type="ECO:0000256" key="2">
    <source>
        <dbReference type="ARBA" id="ARBA00023242"/>
    </source>
</evidence>
<feature type="compositionally biased region" description="Basic residues" evidence="3">
    <location>
        <begin position="1"/>
        <end position="11"/>
    </location>
</feature>
<feature type="compositionally biased region" description="Acidic residues" evidence="3">
    <location>
        <begin position="642"/>
        <end position="668"/>
    </location>
</feature>
<evidence type="ECO:0000256" key="4">
    <source>
        <dbReference type="SAM" id="Phobius"/>
    </source>
</evidence>
<dbReference type="Gene3D" id="1.25.40.180">
    <property type="match status" value="1"/>
</dbReference>
<keyword evidence="4" id="KW-1133">Transmembrane helix</keyword>
<keyword evidence="4" id="KW-0472">Membrane</keyword>
<dbReference type="EMBL" id="JAPMOS010000315">
    <property type="protein sequence ID" value="KAJ4453103.1"/>
    <property type="molecule type" value="Genomic_DNA"/>
</dbReference>
<protein>
    <submittedName>
        <fullName evidence="6">Nucleolar MIF4G domain-containing protein 1</fullName>
    </submittedName>
</protein>
<dbReference type="InterPro" id="IPR003891">
    <property type="entry name" value="Initiation_fac_eIF4g_MI"/>
</dbReference>
<feature type="compositionally biased region" description="Basic and acidic residues" evidence="3">
    <location>
        <begin position="669"/>
        <end position="679"/>
    </location>
</feature>
<keyword evidence="4" id="KW-0812">Transmembrane</keyword>
<dbReference type="InterPro" id="IPR050781">
    <property type="entry name" value="CWC22_splicing_factor"/>
</dbReference>
<organism evidence="6 7">
    <name type="scientific">Paratrimastix pyriformis</name>
    <dbReference type="NCBI Taxonomy" id="342808"/>
    <lineage>
        <taxon>Eukaryota</taxon>
        <taxon>Metamonada</taxon>
        <taxon>Preaxostyla</taxon>
        <taxon>Paratrimastigidae</taxon>
        <taxon>Paratrimastix</taxon>
    </lineage>
</organism>
<feature type="domain" description="MI" evidence="5">
    <location>
        <begin position="506"/>
        <end position="624"/>
    </location>
</feature>
<feature type="transmembrane region" description="Helical" evidence="4">
    <location>
        <begin position="208"/>
        <end position="230"/>
    </location>
</feature>
<dbReference type="PANTHER" id="PTHR18034">
    <property type="entry name" value="CELL CYCLE CONTROL PROTEIN CWF22-RELATED"/>
    <property type="match status" value="1"/>
</dbReference>
<comment type="subcellular location">
    <subcellularLocation>
        <location evidence="1">Nucleus</location>
    </subcellularLocation>
</comment>
<evidence type="ECO:0000259" key="5">
    <source>
        <dbReference type="PROSITE" id="PS51366"/>
    </source>
</evidence>